<reference evidence="6 7" key="1">
    <citation type="submission" date="2016-09" db="EMBL/GenBank/DDBJ databases">
        <title>Extensive genetic diversity and differential bi-allelic expression allows diatom success in the polar Southern Ocean.</title>
        <authorList>
            <consortium name="DOE Joint Genome Institute"/>
            <person name="Mock T."/>
            <person name="Otillar R.P."/>
            <person name="Strauss J."/>
            <person name="Dupont C."/>
            <person name="Frickenhaus S."/>
            <person name="Maumus F."/>
            <person name="Mcmullan M."/>
            <person name="Sanges R."/>
            <person name="Schmutz J."/>
            <person name="Toseland A."/>
            <person name="Valas R."/>
            <person name="Veluchamy A."/>
            <person name="Ward B.J."/>
            <person name="Allen A."/>
            <person name="Barry K."/>
            <person name="Falciatore A."/>
            <person name="Ferrante M."/>
            <person name="Fortunato A.E."/>
            <person name="Gloeckner G."/>
            <person name="Gruber A."/>
            <person name="Hipkin R."/>
            <person name="Janech M."/>
            <person name="Kroth P."/>
            <person name="Leese F."/>
            <person name="Lindquist E."/>
            <person name="Lyon B.R."/>
            <person name="Martin J."/>
            <person name="Mayer C."/>
            <person name="Parker M."/>
            <person name="Quesneville H."/>
            <person name="Raymond J."/>
            <person name="Uhlig C."/>
            <person name="Valentin K.U."/>
            <person name="Worden A.Z."/>
            <person name="Armbrust E.V."/>
            <person name="Bowler C."/>
            <person name="Green B."/>
            <person name="Moulton V."/>
            <person name="Van Oosterhout C."/>
            <person name="Grigoriev I."/>
        </authorList>
    </citation>
    <scope>NUCLEOTIDE SEQUENCE [LARGE SCALE GENOMIC DNA]</scope>
    <source>
        <strain evidence="6 7">CCMP1102</strain>
    </source>
</reference>
<keyword evidence="7" id="KW-1185">Reference proteome</keyword>
<evidence type="ECO:0000256" key="4">
    <source>
        <dbReference type="PROSITE-ProRule" id="PRU00134"/>
    </source>
</evidence>
<dbReference type="InterPro" id="IPR002893">
    <property type="entry name" value="Znf_MYND"/>
</dbReference>
<gene>
    <name evidence="6" type="ORF">FRACYDRAFT_238293</name>
</gene>
<accession>A0A1E7FIJ6</accession>
<dbReference type="Gene3D" id="6.10.140.2220">
    <property type="match status" value="1"/>
</dbReference>
<dbReference type="SUPFAM" id="SSF144232">
    <property type="entry name" value="HIT/MYND zinc finger-like"/>
    <property type="match status" value="1"/>
</dbReference>
<keyword evidence="2 4" id="KW-0863">Zinc-finger</keyword>
<name>A0A1E7FIJ6_9STRA</name>
<evidence type="ECO:0000313" key="6">
    <source>
        <dbReference type="EMBL" id="OEU17865.1"/>
    </source>
</evidence>
<dbReference type="EMBL" id="KV784357">
    <property type="protein sequence ID" value="OEU17865.1"/>
    <property type="molecule type" value="Genomic_DNA"/>
</dbReference>
<dbReference type="GO" id="GO:0008270">
    <property type="term" value="F:zinc ion binding"/>
    <property type="evidence" value="ECO:0007669"/>
    <property type="project" value="UniProtKB-KW"/>
</dbReference>
<evidence type="ECO:0000259" key="5">
    <source>
        <dbReference type="PROSITE" id="PS50865"/>
    </source>
</evidence>
<evidence type="ECO:0000256" key="3">
    <source>
        <dbReference type="ARBA" id="ARBA00022833"/>
    </source>
</evidence>
<dbReference type="OrthoDB" id="5945798at2759"/>
<dbReference type="InParanoid" id="A0A1E7FIJ6"/>
<keyword evidence="3" id="KW-0862">Zinc</keyword>
<protein>
    <recommendedName>
        <fullName evidence="5">MYND-type domain-containing protein</fullName>
    </recommendedName>
</protein>
<dbReference type="Pfam" id="PF01753">
    <property type="entry name" value="zf-MYND"/>
    <property type="match status" value="1"/>
</dbReference>
<dbReference type="AlphaFoldDB" id="A0A1E7FIJ6"/>
<feature type="domain" description="MYND-type" evidence="5">
    <location>
        <begin position="138"/>
        <end position="181"/>
    </location>
</feature>
<proteinExistence type="predicted"/>
<dbReference type="PROSITE" id="PS01360">
    <property type="entry name" value="ZF_MYND_1"/>
    <property type="match status" value="1"/>
</dbReference>
<organism evidence="6 7">
    <name type="scientific">Fragilariopsis cylindrus CCMP1102</name>
    <dbReference type="NCBI Taxonomy" id="635003"/>
    <lineage>
        <taxon>Eukaryota</taxon>
        <taxon>Sar</taxon>
        <taxon>Stramenopiles</taxon>
        <taxon>Ochrophyta</taxon>
        <taxon>Bacillariophyta</taxon>
        <taxon>Bacillariophyceae</taxon>
        <taxon>Bacillariophycidae</taxon>
        <taxon>Bacillariales</taxon>
        <taxon>Bacillariaceae</taxon>
        <taxon>Fragilariopsis</taxon>
    </lineage>
</organism>
<keyword evidence="1" id="KW-0479">Metal-binding</keyword>
<dbReference type="KEGG" id="fcy:FRACYDRAFT_238293"/>
<dbReference type="PROSITE" id="PS50865">
    <property type="entry name" value="ZF_MYND_2"/>
    <property type="match status" value="1"/>
</dbReference>
<evidence type="ECO:0000256" key="1">
    <source>
        <dbReference type="ARBA" id="ARBA00022723"/>
    </source>
</evidence>
<dbReference type="Proteomes" id="UP000095751">
    <property type="component" value="Unassembled WGS sequence"/>
</dbReference>
<sequence length="263" mass="30583">MVTDADGFPTSDFIKRGHHVKVSGEGSKTIVKNDILMGIWQQGAENGCIPSMINYAYNIGQPHLELPFLLEGAIRGHPFAVSLLLNRCYENSEMPCQLSSLCMYWNKMVKNWVGIEEERYVEFLEGAKEWKNYLYNICNICGEQESDLVTLKTCNGCKLTFYCSKECQTIHWEEGTHKNECNRLKILMKYHEPYANKIREQIMRGDDPKFIIPLQKLRNKLGLTRPRMEYEEYLDKKNLDDPRALLFPRNNGTVYVGSWTEMM</sequence>
<evidence type="ECO:0000313" key="7">
    <source>
        <dbReference type="Proteomes" id="UP000095751"/>
    </source>
</evidence>
<evidence type="ECO:0000256" key="2">
    <source>
        <dbReference type="ARBA" id="ARBA00022771"/>
    </source>
</evidence>